<accession>A0AAW6RFE6</accession>
<dbReference type="AlphaFoldDB" id="A0AAW6RFE6"/>
<dbReference type="InterPro" id="IPR025455">
    <property type="entry name" value="DUF4276"/>
</dbReference>
<name>A0AAW6RFE6_9BURK</name>
<dbReference type="Proteomes" id="UP001237156">
    <property type="component" value="Unassembled WGS sequence"/>
</dbReference>
<evidence type="ECO:0000313" key="2">
    <source>
        <dbReference type="Proteomes" id="UP001237156"/>
    </source>
</evidence>
<gene>
    <name evidence="1" type="ORF">QB898_03865</name>
</gene>
<keyword evidence="2" id="KW-1185">Reference proteome</keyword>
<proteinExistence type="predicted"/>
<dbReference type="RefSeq" id="WP_279523868.1">
    <property type="nucleotide sequence ID" value="NZ_JARVII010000005.1"/>
</dbReference>
<dbReference type="EMBL" id="JARVII010000005">
    <property type="protein sequence ID" value="MDG9698864.1"/>
    <property type="molecule type" value="Genomic_DNA"/>
</dbReference>
<evidence type="ECO:0000313" key="1">
    <source>
        <dbReference type="EMBL" id="MDG9698864.1"/>
    </source>
</evidence>
<protein>
    <submittedName>
        <fullName evidence="1">DUF4276 family protein</fullName>
    </submittedName>
</protein>
<reference evidence="1 2" key="1">
    <citation type="submission" date="2023-04" db="EMBL/GenBank/DDBJ databases">
        <title>Ottowia paracancer sp. nov., isolated from human stomach.</title>
        <authorList>
            <person name="Song Y."/>
        </authorList>
    </citation>
    <scope>NUCLEOTIDE SEQUENCE [LARGE SCALE GENOMIC DNA]</scope>
    <source>
        <strain evidence="1 2">10c7w1</strain>
    </source>
</reference>
<dbReference type="Pfam" id="PF14103">
    <property type="entry name" value="DUF4276"/>
    <property type="match status" value="1"/>
</dbReference>
<comment type="caution">
    <text evidence="1">The sequence shown here is derived from an EMBL/GenBank/DDBJ whole genome shotgun (WGS) entry which is preliminary data.</text>
</comment>
<organism evidence="1 2">
    <name type="scientific">Ottowia cancrivicina</name>
    <dbReference type="NCBI Taxonomy" id="3040346"/>
    <lineage>
        <taxon>Bacteria</taxon>
        <taxon>Pseudomonadati</taxon>
        <taxon>Pseudomonadota</taxon>
        <taxon>Betaproteobacteria</taxon>
        <taxon>Burkholderiales</taxon>
        <taxon>Comamonadaceae</taxon>
        <taxon>Ottowia</taxon>
    </lineage>
</organism>
<sequence length="202" mass="22989">MTEMEFVRTCMSRYFMGNGLNVFPVLLQAPSGGHRGGRVTVQRLVKFMSHQYHQTDRMTTLVDFYGFQDRGARSCEQLEQDIGEQLPESKYDKRFVLPYVQVHEFEGLLFSNPDAFKCVGDGWNQQVHEQLMAVRKDFPSPEDINGGRQSVPSKRILSIFGPGNYSKVVHGPLIAEVIGIDAMRKACPRFNAWIEKIAAWGK</sequence>